<sequence>MSSGFVRQTTSSTPPSSASNAVPVSQSRNRLRLSNQNQQPDNRSLYEILQENKAKKQAEFEQSVAERNQLHRLDDDEIAFLEGVKERERRRESEVRDEVERGLQEFRELRKAKQLPNKTERKNRGPSPSSVKSMKDKESGSEVMRSDATGGSISAVGIDLEMLKSRFKPASTATKEAEQAQNKKRQLDADEITRKGSDKKAAKNLDKLLTRRKDGNRLGKSLSTSIVKRTT</sequence>
<comment type="caution">
    <text evidence="1">The sequence shown here is derived from an EMBL/GenBank/DDBJ whole genome shotgun (WGS) entry which is preliminary data.</text>
</comment>
<dbReference type="EMBL" id="MU971348">
    <property type="protein sequence ID" value="KAK9239189.1"/>
    <property type="molecule type" value="Genomic_DNA"/>
</dbReference>
<organism evidence="1 2">
    <name type="scientific">Lipomyces kononenkoae</name>
    <name type="common">Yeast</name>
    <dbReference type="NCBI Taxonomy" id="34357"/>
    <lineage>
        <taxon>Eukaryota</taxon>
        <taxon>Fungi</taxon>
        <taxon>Dikarya</taxon>
        <taxon>Ascomycota</taxon>
        <taxon>Saccharomycotina</taxon>
        <taxon>Lipomycetes</taxon>
        <taxon>Lipomycetales</taxon>
        <taxon>Lipomycetaceae</taxon>
        <taxon>Lipomyces</taxon>
    </lineage>
</organism>
<name>A0ACC3T6X2_LIPKO</name>
<keyword evidence="2" id="KW-1185">Reference proteome</keyword>
<reference evidence="2" key="1">
    <citation type="journal article" date="2024" name="Front. Bioeng. Biotechnol.">
        <title>Genome-scale model development and genomic sequencing of the oleaginous clade Lipomyces.</title>
        <authorList>
            <person name="Czajka J.J."/>
            <person name="Han Y."/>
            <person name="Kim J."/>
            <person name="Mondo S.J."/>
            <person name="Hofstad B.A."/>
            <person name="Robles A."/>
            <person name="Haridas S."/>
            <person name="Riley R."/>
            <person name="LaButti K."/>
            <person name="Pangilinan J."/>
            <person name="Andreopoulos W."/>
            <person name="Lipzen A."/>
            <person name="Yan J."/>
            <person name="Wang M."/>
            <person name="Ng V."/>
            <person name="Grigoriev I.V."/>
            <person name="Spatafora J.W."/>
            <person name="Magnuson J.K."/>
            <person name="Baker S.E."/>
            <person name="Pomraning K.R."/>
        </authorList>
    </citation>
    <scope>NUCLEOTIDE SEQUENCE [LARGE SCALE GENOMIC DNA]</scope>
    <source>
        <strain evidence="2">CBS 7786</strain>
    </source>
</reference>
<gene>
    <name evidence="1" type="ORF">V1525DRAFT_398787</name>
</gene>
<evidence type="ECO:0000313" key="1">
    <source>
        <dbReference type="EMBL" id="KAK9239189.1"/>
    </source>
</evidence>
<evidence type="ECO:0000313" key="2">
    <source>
        <dbReference type="Proteomes" id="UP001433508"/>
    </source>
</evidence>
<proteinExistence type="predicted"/>
<accession>A0ACC3T6X2</accession>
<dbReference type="Proteomes" id="UP001433508">
    <property type="component" value="Unassembled WGS sequence"/>
</dbReference>
<protein>
    <submittedName>
        <fullName evidence="1">N-terminal domain of NEFA-interacting nuclear protein NIP30-domain-containing protein</fullName>
    </submittedName>
</protein>